<dbReference type="Proteomes" id="UP001243989">
    <property type="component" value="Unassembled WGS sequence"/>
</dbReference>
<sequence length="85" mass="8702">MASVASFPDPRAGTPASHESRAPTASKACVVGVSNLERPSFTPPDSAPSKKGSGGPENDVLTPSVDLLVRARWTAHAGEAIIPHS</sequence>
<dbReference type="EMBL" id="JAHMHQ010000016">
    <property type="protein sequence ID" value="KAK1633838.1"/>
    <property type="molecule type" value="Genomic_DNA"/>
</dbReference>
<feature type="region of interest" description="Disordered" evidence="1">
    <location>
        <begin position="1"/>
        <end position="63"/>
    </location>
</feature>
<protein>
    <submittedName>
        <fullName evidence="2">Uncharacterized protein</fullName>
    </submittedName>
</protein>
<evidence type="ECO:0000313" key="2">
    <source>
        <dbReference type="EMBL" id="KAK1633838.1"/>
    </source>
</evidence>
<comment type="caution">
    <text evidence="2">The sequence shown here is derived from an EMBL/GenBank/DDBJ whole genome shotgun (WGS) entry which is preliminary data.</text>
</comment>
<dbReference type="AlphaFoldDB" id="A0AAI9ZKU7"/>
<dbReference type="RefSeq" id="XP_060442445.1">
    <property type="nucleotide sequence ID" value="XM_060596063.1"/>
</dbReference>
<accession>A0AAI9ZKU7</accession>
<gene>
    <name evidence="2" type="ORF">BDP81DRAFT_61765</name>
</gene>
<reference evidence="2" key="1">
    <citation type="submission" date="2021-06" db="EMBL/GenBank/DDBJ databases">
        <title>Comparative genomics, transcriptomics and evolutionary studies reveal genomic signatures of adaptation to plant cell wall in hemibiotrophic fungi.</title>
        <authorList>
            <consortium name="DOE Joint Genome Institute"/>
            <person name="Baroncelli R."/>
            <person name="Diaz J.F."/>
            <person name="Benocci T."/>
            <person name="Peng M."/>
            <person name="Battaglia E."/>
            <person name="Haridas S."/>
            <person name="Andreopoulos W."/>
            <person name="Labutti K."/>
            <person name="Pangilinan J."/>
            <person name="Floch G.L."/>
            <person name="Makela M.R."/>
            <person name="Henrissat B."/>
            <person name="Grigoriev I.V."/>
            <person name="Crouch J.A."/>
            <person name="De Vries R.P."/>
            <person name="Sukno S.A."/>
            <person name="Thon M.R."/>
        </authorList>
    </citation>
    <scope>NUCLEOTIDE SEQUENCE</scope>
    <source>
        <strain evidence="2">CBS 102054</strain>
    </source>
</reference>
<proteinExistence type="predicted"/>
<evidence type="ECO:0000313" key="3">
    <source>
        <dbReference type="Proteomes" id="UP001243989"/>
    </source>
</evidence>
<dbReference type="GeneID" id="85480925"/>
<name>A0AAI9ZKU7_9PEZI</name>
<organism evidence="2 3">
    <name type="scientific">Colletotrichum phormii</name>
    <dbReference type="NCBI Taxonomy" id="359342"/>
    <lineage>
        <taxon>Eukaryota</taxon>
        <taxon>Fungi</taxon>
        <taxon>Dikarya</taxon>
        <taxon>Ascomycota</taxon>
        <taxon>Pezizomycotina</taxon>
        <taxon>Sordariomycetes</taxon>
        <taxon>Hypocreomycetidae</taxon>
        <taxon>Glomerellales</taxon>
        <taxon>Glomerellaceae</taxon>
        <taxon>Colletotrichum</taxon>
        <taxon>Colletotrichum acutatum species complex</taxon>
    </lineage>
</organism>
<evidence type="ECO:0000256" key="1">
    <source>
        <dbReference type="SAM" id="MobiDB-lite"/>
    </source>
</evidence>
<keyword evidence="3" id="KW-1185">Reference proteome</keyword>